<dbReference type="InterPro" id="IPR001305">
    <property type="entry name" value="HSP_DnaJ_Cys-rich_dom"/>
</dbReference>
<gene>
    <name evidence="2" type="ORF">UPYG_G00163780</name>
</gene>
<evidence type="ECO:0000256" key="1">
    <source>
        <dbReference type="SAM" id="MobiDB-lite"/>
    </source>
</evidence>
<accession>A0ABD0X454</accession>
<comment type="caution">
    <text evidence="2">The sequence shown here is derived from an EMBL/GenBank/DDBJ whole genome shotgun (WGS) entry which is preliminary data.</text>
</comment>
<dbReference type="InterPro" id="IPR052789">
    <property type="entry name" value="SSUH2_homolog"/>
</dbReference>
<protein>
    <recommendedName>
        <fullName evidence="4">Protein SSUH2 homolog</fullName>
    </recommendedName>
</protein>
<evidence type="ECO:0008006" key="4">
    <source>
        <dbReference type="Google" id="ProtNLM"/>
    </source>
</evidence>
<proteinExistence type="predicted"/>
<dbReference type="Proteomes" id="UP001557470">
    <property type="component" value="Unassembled WGS sequence"/>
</dbReference>
<dbReference type="AlphaFoldDB" id="A0ABD0X454"/>
<organism evidence="2 3">
    <name type="scientific">Umbra pygmaea</name>
    <name type="common">Eastern mudminnow</name>
    <dbReference type="NCBI Taxonomy" id="75934"/>
    <lineage>
        <taxon>Eukaryota</taxon>
        <taxon>Metazoa</taxon>
        <taxon>Chordata</taxon>
        <taxon>Craniata</taxon>
        <taxon>Vertebrata</taxon>
        <taxon>Euteleostomi</taxon>
        <taxon>Actinopterygii</taxon>
        <taxon>Neopterygii</taxon>
        <taxon>Teleostei</taxon>
        <taxon>Protacanthopterygii</taxon>
        <taxon>Esociformes</taxon>
        <taxon>Umbridae</taxon>
        <taxon>Umbra</taxon>
    </lineage>
</organism>
<dbReference type="CDD" id="cd10719">
    <property type="entry name" value="DnaJ_zf"/>
    <property type="match status" value="1"/>
</dbReference>
<evidence type="ECO:0000313" key="2">
    <source>
        <dbReference type="EMBL" id="KAL0977956.1"/>
    </source>
</evidence>
<sequence>MDEKDDEQLGEFDPNIPEEGPSAPPAGWLDSVSGYEEPKGDCTDQLYPPPPAYNPCPENDRNVSVPHVREPQVSEEMAREALLKFVGNKWSKSSKPARNLTFKELKPITVYRYRLETYTESRSSAWDMEPYTGQAVDGPQNGISPPPWEVPVQQPHQHTDVVLKVRVPHSSFVKTCHRCNGCGRTRCTHCAGRGNKRCPFCHGHGRRFTGHGRNNRNGNNRCSSCQGRGRKKCTFCQGHGHNTCSTCLGHWNIMHFIQLTITWKNHLFEFVPDRLPEFPLKKFDKVSGDPFFVDENILVYPIMGFPDQDICEVSRRASQEHQSQFSAVSRILQQRQTIELVPITHAFYSYGGKDYDFFVYGLENKVFTPKYPSACLIL</sequence>
<dbReference type="PANTHER" id="PTHR48465">
    <property type="entry name" value="PROTEIN SSUH2 HOMOLOG"/>
    <property type="match status" value="1"/>
</dbReference>
<dbReference type="PANTHER" id="PTHR48465:SF1">
    <property type="entry name" value="PROTEIN SSUH2 HOMOLOG"/>
    <property type="match status" value="1"/>
</dbReference>
<keyword evidence="3" id="KW-1185">Reference proteome</keyword>
<name>A0ABD0X454_UMBPY</name>
<feature type="compositionally biased region" description="Acidic residues" evidence="1">
    <location>
        <begin position="1"/>
        <end position="10"/>
    </location>
</feature>
<feature type="region of interest" description="Disordered" evidence="1">
    <location>
        <begin position="1"/>
        <end position="60"/>
    </location>
</feature>
<evidence type="ECO:0000313" key="3">
    <source>
        <dbReference type="Proteomes" id="UP001557470"/>
    </source>
</evidence>
<reference evidence="2 3" key="1">
    <citation type="submission" date="2024-06" db="EMBL/GenBank/DDBJ databases">
        <authorList>
            <person name="Pan Q."/>
            <person name="Wen M."/>
            <person name="Jouanno E."/>
            <person name="Zahm M."/>
            <person name="Klopp C."/>
            <person name="Cabau C."/>
            <person name="Louis A."/>
            <person name="Berthelot C."/>
            <person name="Parey E."/>
            <person name="Roest Crollius H."/>
            <person name="Montfort J."/>
            <person name="Robinson-Rechavi M."/>
            <person name="Bouchez O."/>
            <person name="Lampietro C."/>
            <person name="Lopez Roques C."/>
            <person name="Donnadieu C."/>
            <person name="Postlethwait J."/>
            <person name="Bobe J."/>
            <person name="Verreycken H."/>
            <person name="Guiguen Y."/>
        </authorList>
    </citation>
    <scope>NUCLEOTIDE SEQUENCE [LARGE SCALE GENOMIC DNA]</scope>
    <source>
        <strain evidence="2">Up_M1</strain>
        <tissue evidence="2">Testis</tissue>
    </source>
</reference>
<dbReference type="EMBL" id="JAGEUA010000005">
    <property type="protein sequence ID" value="KAL0977956.1"/>
    <property type="molecule type" value="Genomic_DNA"/>
</dbReference>